<dbReference type="KEGG" id="cai:Caci_1501"/>
<feature type="region of interest" description="Disordered" evidence="1">
    <location>
        <begin position="225"/>
        <end position="417"/>
    </location>
</feature>
<protein>
    <submittedName>
        <fullName evidence="3">Uncharacterized protein</fullName>
    </submittedName>
</protein>
<reference evidence="3 4" key="1">
    <citation type="journal article" date="2009" name="Stand. Genomic Sci.">
        <title>Complete genome sequence of Catenulispora acidiphila type strain (ID 139908).</title>
        <authorList>
            <person name="Copeland A."/>
            <person name="Lapidus A."/>
            <person name="Glavina Del Rio T."/>
            <person name="Nolan M."/>
            <person name="Lucas S."/>
            <person name="Chen F."/>
            <person name="Tice H."/>
            <person name="Cheng J.F."/>
            <person name="Bruce D."/>
            <person name="Goodwin L."/>
            <person name="Pitluck S."/>
            <person name="Mikhailova N."/>
            <person name="Pati A."/>
            <person name="Ivanova N."/>
            <person name="Mavromatis K."/>
            <person name="Chen A."/>
            <person name="Palaniappan K."/>
            <person name="Chain P."/>
            <person name="Land M."/>
            <person name="Hauser L."/>
            <person name="Chang Y.J."/>
            <person name="Jeffries C.D."/>
            <person name="Chertkov O."/>
            <person name="Brettin T."/>
            <person name="Detter J.C."/>
            <person name="Han C."/>
            <person name="Ali Z."/>
            <person name="Tindall B.J."/>
            <person name="Goker M."/>
            <person name="Bristow J."/>
            <person name="Eisen J.A."/>
            <person name="Markowitz V."/>
            <person name="Hugenholtz P."/>
            <person name="Kyrpides N.C."/>
            <person name="Klenk H.P."/>
        </authorList>
    </citation>
    <scope>NUCLEOTIDE SEQUENCE [LARGE SCALE GENOMIC DNA]</scope>
    <source>
        <strain evidence="4">DSM 44928 / JCM 14897 / NBRC 102108 / NRRL B-24433 / ID139908</strain>
    </source>
</reference>
<feature type="compositionally biased region" description="Low complexity" evidence="1">
    <location>
        <begin position="634"/>
        <end position="652"/>
    </location>
</feature>
<evidence type="ECO:0000313" key="3">
    <source>
        <dbReference type="EMBL" id="ACU70422.1"/>
    </source>
</evidence>
<dbReference type="HOGENOM" id="CLU_362778_0_0_11"/>
<keyword evidence="2" id="KW-1133">Transmembrane helix</keyword>
<dbReference type="AlphaFoldDB" id="C7QA24"/>
<feature type="compositionally biased region" description="Pro residues" evidence="1">
    <location>
        <begin position="453"/>
        <end position="463"/>
    </location>
</feature>
<evidence type="ECO:0000256" key="1">
    <source>
        <dbReference type="SAM" id="MobiDB-lite"/>
    </source>
</evidence>
<keyword evidence="2" id="KW-0472">Membrane</keyword>
<accession>C7QA24</accession>
<keyword evidence="4" id="KW-1185">Reference proteome</keyword>
<feature type="compositionally biased region" description="Basic and acidic residues" evidence="1">
    <location>
        <begin position="298"/>
        <end position="315"/>
    </location>
</feature>
<feature type="compositionally biased region" description="Pro residues" evidence="1">
    <location>
        <begin position="615"/>
        <end position="633"/>
    </location>
</feature>
<feature type="region of interest" description="Disordered" evidence="1">
    <location>
        <begin position="150"/>
        <end position="203"/>
    </location>
</feature>
<sequence>MTGILAGTEWHPATNPQEATQTARDARDLAVRLRPVLSKLAQAPRGGRRRDLEWLPAVEQLAVDAQYFASWWLPRLEGKSAQSWPSWSADGYADWVKRLDAQRLRTLEMVDGTAPVTRIASVTQLRRGKGAAAGGDGAVEAVEPVEAVSPQPGADAGTGAVAQQTPVPSIEEPVEPTSSPARHARGHADVPKSGEEERTARITPLRGPGAALMDAALMDVASAPDAPGMRAETSERTLSAEETHIAKAKPASAPHAEKKSGIADTPGIAASPAPPRPEPTGTARPVPRTPPNQGPVTRDPDTARVQRPPADREPYGFDGTASEASEAAVPHVPRTPPNQGPAEAKPDADSGVGADILQIPRTPPNSGPADSGRPRKPRAPVVSLVGDDDSPRVPRTPPNAGPAAGSAPAAKDDDATHVSLAPIVPVAPHPPVAPVAPVALGIGAEESTRPLFRPDPPATPPPSASASAPAPAPASASAPSSASTARIGAGTAATAAGIGAAASVGLFGSSASSPDEFENFQGGSDLPPPVFPMTEPVEPVDRGRIVRYALAAVVLAALCVVAFVGLTHKKPSNNTATVLPPATSSSSSSPEASSSASSSSAGAGAVTAPTATDTPTPPAPSTSKPASPPPAKPTTPASSAPQTSAAPHTSAAAPPPPPSTHQQPAGGVRSLSVQSLTADQSGSFTYIAHVHITTSGTGSVTVTVTFAGSSSSNSPGSTGAQSQSVTLSGKTSYDIDPELDVHGMCPSTYVDAVASASGANSSVAFASSPC</sequence>
<name>C7QA24_CATAD</name>
<feature type="region of interest" description="Disordered" evidence="1">
    <location>
        <begin position="515"/>
        <end position="535"/>
    </location>
</feature>
<feature type="transmembrane region" description="Helical" evidence="2">
    <location>
        <begin position="545"/>
        <end position="566"/>
    </location>
</feature>
<gene>
    <name evidence="3" type="ordered locus">Caci_1501</name>
</gene>
<feature type="region of interest" description="Disordered" evidence="1">
    <location>
        <begin position="1"/>
        <end position="21"/>
    </location>
</feature>
<dbReference type="InParanoid" id="C7QA24"/>
<evidence type="ECO:0000313" key="4">
    <source>
        <dbReference type="Proteomes" id="UP000000851"/>
    </source>
</evidence>
<dbReference type="Proteomes" id="UP000000851">
    <property type="component" value="Chromosome"/>
</dbReference>
<dbReference type="EMBL" id="CP001700">
    <property type="protein sequence ID" value="ACU70422.1"/>
    <property type="molecule type" value="Genomic_DNA"/>
</dbReference>
<proteinExistence type="predicted"/>
<evidence type="ECO:0000256" key="2">
    <source>
        <dbReference type="SAM" id="Phobius"/>
    </source>
</evidence>
<feature type="region of interest" description="Disordered" evidence="1">
    <location>
        <begin position="570"/>
        <end position="674"/>
    </location>
</feature>
<feature type="compositionally biased region" description="Low complexity" evidence="1">
    <location>
        <begin position="464"/>
        <end position="482"/>
    </location>
</feature>
<feature type="compositionally biased region" description="Basic and acidic residues" evidence="1">
    <location>
        <begin position="232"/>
        <end position="245"/>
    </location>
</feature>
<feature type="compositionally biased region" description="Low complexity" evidence="1">
    <location>
        <begin position="575"/>
        <end position="614"/>
    </location>
</feature>
<organism evidence="3 4">
    <name type="scientific">Catenulispora acidiphila (strain DSM 44928 / JCM 14897 / NBRC 102108 / NRRL B-24433 / ID139908)</name>
    <dbReference type="NCBI Taxonomy" id="479433"/>
    <lineage>
        <taxon>Bacteria</taxon>
        <taxon>Bacillati</taxon>
        <taxon>Actinomycetota</taxon>
        <taxon>Actinomycetes</taxon>
        <taxon>Catenulisporales</taxon>
        <taxon>Catenulisporaceae</taxon>
        <taxon>Catenulispora</taxon>
    </lineage>
</organism>
<feature type="region of interest" description="Disordered" evidence="1">
    <location>
        <begin position="448"/>
        <end position="482"/>
    </location>
</feature>
<feature type="compositionally biased region" description="Basic and acidic residues" evidence="1">
    <location>
        <begin position="186"/>
        <end position="200"/>
    </location>
</feature>
<keyword evidence="2" id="KW-0812">Transmembrane</keyword>